<accession>A0ABD0P8M9</accession>
<keyword evidence="1" id="KW-1133">Transmembrane helix</keyword>
<gene>
    <name evidence="2" type="ORF">M9458_035034</name>
</gene>
<reference evidence="2 3" key="1">
    <citation type="submission" date="2024-05" db="EMBL/GenBank/DDBJ databases">
        <title>Genome sequencing and assembly of Indian major carp, Cirrhinus mrigala (Hamilton, 1822).</title>
        <authorList>
            <person name="Mohindra V."/>
            <person name="Chowdhury L.M."/>
            <person name="Lal K."/>
            <person name="Jena J.K."/>
        </authorList>
    </citation>
    <scope>NUCLEOTIDE SEQUENCE [LARGE SCALE GENOMIC DNA]</scope>
    <source>
        <strain evidence="2">CM1030</strain>
        <tissue evidence="2">Blood</tissue>
    </source>
</reference>
<comment type="caution">
    <text evidence="2">The sequence shown here is derived from an EMBL/GenBank/DDBJ whole genome shotgun (WGS) entry which is preliminary data.</text>
</comment>
<evidence type="ECO:0000313" key="3">
    <source>
        <dbReference type="Proteomes" id="UP001529510"/>
    </source>
</evidence>
<keyword evidence="1" id="KW-0812">Transmembrane</keyword>
<dbReference type="Proteomes" id="UP001529510">
    <property type="component" value="Unassembled WGS sequence"/>
</dbReference>
<protein>
    <submittedName>
        <fullName evidence="2">Uncharacterized protein</fullName>
    </submittedName>
</protein>
<feature type="non-terminal residue" evidence="2">
    <location>
        <position position="169"/>
    </location>
</feature>
<keyword evidence="3" id="KW-1185">Reference proteome</keyword>
<evidence type="ECO:0000313" key="2">
    <source>
        <dbReference type="EMBL" id="KAL0170438.1"/>
    </source>
</evidence>
<organism evidence="2 3">
    <name type="scientific">Cirrhinus mrigala</name>
    <name type="common">Mrigala</name>
    <dbReference type="NCBI Taxonomy" id="683832"/>
    <lineage>
        <taxon>Eukaryota</taxon>
        <taxon>Metazoa</taxon>
        <taxon>Chordata</taxon>
        <taxon>Craniata</taxon>
        <taxon>Vertebrata</taxon>
        <taxon>Euteleostomi</taxon>
        <taxon>Actinopterygii</taxon>
        <taxon>Neopterygii</taxon>
        <taxon>Teleostei</taxon>
        <taxon>Ostariophysi</taxon>
        <taxon>Cypriniformes</taxon>
        <taxon>Cyprinidae</taxon>
        <taxon>Labeoninae</taxon>
        <taxon>Labeonini</taxon>
        <taxon>Cirrhinus</taxon>
    </lineage>
</organism>
<keyword evidence="1" id="KW-0472">Membrane</keyword>
<feature type="transmembrane region" description="Helical" evidence="1">
    <location>
        <begin position="6"/>
        <end position="24"/>
    </location>
</feature>
<feature type="non-terminal residue" evidence="2">
    <location>
        <position position="1"/>
    </location>
</feature>
<sequence>VITWYVILPVLGIVIWCVWAAHTIPESPHAHKFPLSHSFLPPLLPVSPSAHPQLTICAVGSPQVCQSPLPLWLEDLLSPPLASESWTLPRPVDPTAPPWLLAPSSPPEPVSPPAPPGSIVPLAPPWSVINHMPQDSTPPAAPYSSIPLAPRSGSTTAFQIPNLLPWPSG</sequence>
<name>A0ABD0P8M9_CIRMR</name>
<proteinExistence type="predicted"/>
<dbReference type="EMBL" id="JAMKFB020000017">
    <property type="protein sequence ID" value="KAL0170438.1"/>
    <property type="molecule type" value="Genomic_DNA"/>
</dbReference>
<dbReference type="AlphaFoldDB" id="A0ABD0P8M9"/>
<evidence type="ECO:0000256" key="1">
    <source>
        <dbReference type="SAM" id="Phobius"/>
    </source>
</evidence>